<comment type="cofactor">
    <cofactor evidence="3">
        <name>Mg(2+)</name>
        <dbReference type="ChEBI" id="CHEBI:18420"/>
    </cofactor>
</comment>
<dbReference type="EMBL" id="BMYM01000002">
    <property type="protein sequence ID" value="GHD34104.1"/>
    <property type="molecule type" value="Genomic_DNA"/>
</dbReference>
<sequence>MTGSTVVNQTPVLPPRYYLENFRVLYSTVQAQYADLLQADELAFIEHYDAMDEESQCLYLRLISRRGPWFRSAKLSYPEIGDLRAPLEYLLACNWLLEAQALELDDVQGLFTLAELRKIFPECAESLPTTAPKSALMAVLDQALSRGELTQADLARRCVAYDETVIVAPSWTEHVALLQLLFFGNRRQDLTEFVLSDLGVMRYVQYPLDRAHRLFPSREAVEEYLLIGECADTYWLWREQRTMLEEEAQRDSLQQLAQLIGTVQVGYEANRPRFHALLNRVARELERMALYDHAMLLYCESHRHPARERNIRVLVAQERWEEALALCETVLAQPWCEDEYDAAGRLQVKARRALFGERAPRTKASFSERHLNIVRETGSVERDTATALMQQWPQVRYVENALMNSLFGLAYWDVIFSPVAGAFNNPFQSVPADMYAQEFSLRRRKQIAARRDELEELPLVQTLTDTFRRVKGLQNRWVSWGLLDEALIEDVLVCMPKAHLLAIWDRLLFDPGENRRGFPDLIALDPGAARYEMIEVKGPGDALQASQKRWLNFFQSASIPASVLWVQWIDD</sequence>
<organism evidence="12 13">
    <name type="scientific">Parahalioglobus pacificus</name>
    <dbReference type="NCBI Taxonomy" id="930806"/>
    <lineage>
        <taxon>Bacteria</taxon>
        <taxon>Pseudomonadati</taxon>
        <taxon>Pseudomonadota</taxon>
        <taxon>Gammaproteobacteria</taxon>
        <taxon>Cellvibrionales</taxon>
        <taxon>Halieaceae</taxon>
        <taxon>Parahalioglobus</taxon>
    </lineage>
</organism>
<reference evidence="12" key="1">
    <citation type="journal article" date="2014" name="Int. J. Syst. Evol. Microbiol.">
        <title>Complete genome sequence of Corynebacterium casei LMG S-19264T (=DSM 44701T), isolated from a smear-ripened cheese.</title>
        <authorList>
            <consortium name="US DOE Joint Genome Institute (JGI-PGF)"/>
            <person name="Walter F."/>
            <person name="Albersmeier A."/>
            <person name="Kalinowski J."/>
            <person name="Ruckert C."/>
        </authorList>
    </citation>
    <scope>NUCLEOTIDE SEQUENCE</scope>
    <source>
        <strain evidence="12">KCTC 23430</strain>
    </source>
</reference>
<dbReference type="SMART" id="SM00990">
    <property type="entry name" value="VRR_NUC"/>
    <property type="match status" value="1"/>
</dbReference>
<dbReference type="InterPro" id="IPR011856">
    <property type="entry name" value="tRNA_endonuc-like_dom_sf"/>
</dbReference>
<comment type="similarity">
    <text evidence="4">Belongs to the FAN1 family.</text>
</comment>
<accession>A0A919CKT4</accession>
<protein>
    <recommendedName>
        <fullName evidence="5">phosphodiesterase I</fullName>
        <ecNumber evidence="5">3.1.4.1</ecNumber>
    </recommendedName>
</protein>
<evidence type="ECO:0000256" key="9">
    <source>
        <dbReference type="ARBA" id="ARBA00022842"/>
    </source>
</evidence>
<keyword evidence="10" id="KW-0464">Manganese</keyword>
<dbReference type="GO" id="GO:0003676">
    <property type="term" value="F:nucleic acid binding"/>
    <property type="evidence" value="ECO:0007669"/>
    <property type="project" value="InterPro"/>
</dbReference>
<evidence type="ECO:0000256" key="1">
    <source>
        <dbReference type="ARBA" id="ARBA00000983"/>
    </source>
</evidence>
<dbReference type="GO" id="GO:0036297">
    <property type="term" value="P:interstrand cross-link repair"/>
    <property type="evidence" value="ECO:0007669"/>
    <property type="project" value="InterPro"/>
</dbReference>
<comment type="cofactor">
    <cofactor evidence="2">
        <name>Mn(2+)</name>
        <dbReference type="ChEBI" id="CHEBI:29035"/>
    </cofactor>
</comment>
<keyword evidence="9" id="KW-0460">Magnesium</keyword>
<dbReference type="PANTHER" id="PTHR15749:SF4">
    <property type="entry name" value="FANCONI-ASSOCIATED NUCLEASE 1"/>
    <property type="match status" value="1"/>
</dbReference>
<reference evidence="12" key="2">
    <citation type="submission" date="2020-09" db="EMBL/GenBank/DDBJ databases">
        <authorList>
            <person name="Sun Q."/>
            <person name="Kim S."/>
        </authorList>
    </citation>
    <scope>NUCLEOTIDE SEQUENCE</scope>
    <source>
        <strain evidence="12">KCTC 23430</strain>
    </source>
</reference>
<dbReference type="AlphaFoldDB" id="A0A919CKT4"/>
<keyword evidence="13" id="KW-1185">Reference proteome</keyword>
<keyword evidence="8" id="KW-0378">Hydrolase</keyword>
<evidence type="ECO:0000256" key="6">
    <source>
        <dbReference type="ARBA" id="ARBA00022722"/>
    </source>
</evidence>
<dbReference type="InterPro" id="IPR049125">
    <property type="entry name" value="FAN1-like_WH"/>
</dbReference>
<evidence type="ECO:0000256" key="7">
    <source>
        <dbReference type="ARBA" id="ARBA00022723"/>
    </source>
</evidence>
<dbReference type="EC" id="3.1.4.1" evidence="5"/>
<dbReference type="GO" id="GO:0046872">
    <property type="term" value="F:metal ion binding"/>
    <property type="evidence" value="ECO:0007669"/>
    <property type="project" value="UniProtKB-KW"/>
</dbReference>
<dbReference type="Pfam" id="PF08774">
    <property type="entry name" value="VRR_NUC"/>
    <property type="match status" value="1"/>
</dbReference>
<comment type="catalytic activity">
    <reaction evidence="1">
        <text>Hydrolytically removes 5'-nucleotides successively from the 3'-hydroxy termini of 3'-hydroxy-terminated oligonucleotides.</text>
        <dbReference type="EC" id="3.1.4.1"/>
    </reaction>
</comment>
<evidence type="ECO:0000256" key="3">
    <source>
        <dbReference type="ARBA" id="ARBA00001946"/>
    </source>
</evidence>
<comment type="caution">
    <text evidence="12">The sequence shown here is derived from an EMBL/GenBank/DDBJ whole genome shotgun (WGS) entry which is preliminary data.</text>
</comment>
<dbReference type="InterPro" id="IPR014883">
    <property type="entry name" value="VRR_NUC"/>
</dbReference>
<keyword evidence="6" id="KW-0540">Nuclease</keyword>
<evidence type="ECO:0000256" key="10">
    <source>
        <dbReference type="ARBA" id="ARBA00023211"/>
    </source>
</evidence>
<proteinExistence type="inferred from homology"/>
<dbReference type="InterPro" id="IPR033315">
    <property type="entry name" value="Fan1-like"/>
</dbReference>
<dbReference type="Proteomes" id="UP000644693">
    <property type="component" value="Unassembled WGS sequence"/>
</dbReference>
<keyword evidence="7" id="KW-0479">Metal-binding</keyword>
<dbReference type="Pfam" id="PF21315">
    <property type="entry name" value="FAN1_HTH"/>
    <property type="match status" value="1"/>
</dbReference>
<evidence type="ECO:0000256" key="5">
    <source>
        <dbReference type="ARBA" id="ARBA00012029"/>
    </source>
</evidence>
<evidence type="ECO:0000256" key="8">
    <source>
        <dbReference type="ARBA" id="ARBA00022801"/>
    </source>
</evidence>
<dbReference type="PANTHER" id="PTHR15749">
    <property type="entry name" value="FANCONI-ASSOCIATED NUCLEASE 1"/>
    <property type="match status" value="1"/>
</dbReference>
<dbReference type="GO" id="GO:0004528">
    <property type="term" value="F:phosphodiesterase I activity"/>
    <property type="evidence" value="ECO:0007669"/>
    <property type="project" value="UniProtKB-EC"/>
</dbReference>
<evidence type="ECO:0000313" key="12">
    <source>
        <dbReference type="EMBL" id="GHD34104.1"/>
    </source>
</evidence>
<dbReference type="RefSeq" id="WP_189477604.1">
    <property type="nucleotide sequence ID" value="NZ_BMYM01000002.1"/>
</dbReference>
<feature type="domain" description="VRR-NUC" evidence="11">
    <location>
        <begin position="454"/>
        <end position="568"/>
    </location>
</feature>
<dbReference type="Gene3D" id="3.40.1350.10">
    <property type="match status" value="1"/>
</dbReference>
<name>A0A919CKT4_9GAMM</name>
<evidence type="ECO:0000313" key="13">
    <source>
        <dbReference type="Proteomes" id="UP000644693"/>
    </source>
</evidence>
<evidence type="ECO:0000259" key="11">
    <source>
        <dbReference type="SMART" id="SM00990"/>
    </source>
</evidence>
<evidence type="ECO:0000256" key="2">
    <source>
        <dbReference type="ARBA" id="ARBA00001936"/>
    </source>
</evidence>
<evidence type="ECO:0000256" key="4">
    <source>
        <dbReference type="ARBA" id="ARBA00005533"/>
    </source>
</evidence>
<gene>
    <name evidence="12" type="primary">fan1</name>
    <name evidence="12" type="ORF">GCM10007053_19390</name>
</gene>